<reference evidence="3 4" key="1">
    <citation type="submission" date="2024-08" db="EMBL/GenBank/DDBJ databases">
        <authorList>
            <person name="Cucini C."/>
            <person name="Frati F."/>
        </authorList>
    </citation>
    <scope>NUCLEOTIDE SEQUENCE [LARGE SCALE GENOMIC DNA]</scope>
</reference>
<dbReference type="Pfam" id="PF12937">
    <property type="entry name" value="F-box-like"/>
    <property type="match status" value="1"/>
</dbReference>
<sequence length="446" mass="52214">MFSHVIVVSALLCPFKTMGDQDFRGVADLPPEILEHIFSFLHPREKRICRNVCTSWTRVLDNILPTQSWNPWFFKQQTAGAMLTFRHSLGTLFQSKEDISNFLIGVEQRPPEDQHTNQFINSTLIINCSLVPEYLALHRELPAFFKQHGNCVRKLLYFIKQSVPQSLESIPQMLQSMSDLQSLIIYCECSDNWLIERNFRFPELPQLKHFCELEIMGQENLFLLKLLVTQYGSQLRSLSWFEVMSDNISKDCSFIPTLCPNLVNLKITHEDGILNRNFTYLPVMLALKRLAYKRLRRSYYREYEFNNVMTVIAAPSAATLEMICLDVDLVNRNIYLNPAFLPTLNLPDFPVLKELVIPYSFVKNPLLPQMQVEKMRNLKKLIFLDTKEEFQNRLVGPEELRETFELLWSQLSSSVEEIFIRSRQRKSELKGHFPVYHKSSRPNHLL</sequence>
<accession>A0ABP1RPR8</accession>
<evidence type="ECO:0000313" key="4">
    <source>
        <dbReference type="Proteomes" id="UP001642540"/>
    </source>
</evidence>
<dbReference type="InterPro" id="IPR001810">
    <property type="entry name" value="F-box_dom"/>
</dbReference>
<protein>
    <recommendedName>
        <fullName evidence="2">F-box domain-containing protein</fullName>
    </recommendedName>
</protein>
<dbReference type="Gene3D" id="1.20.1280.50">
    <property type="match status" value="1"/>
</dbReference>
<evidence type="ECO:0000259" key="2">
    <source>
        <dbReference type="PROSITE" id="PS50181"/>
    </source>
</evidence>
<gene>
    <name evidence="3" type="ORF">ODALV1_LOCUS24663</name>
</gene>
<feature type="domain" description="F-box" evidence="2">
    <location>
        <begin position="23"/>
        <end position="72"/>
    </location>
</feature>
<dbReference type="PROSITE" id="PS50181">
    <property type="entry name" value="FBOX"/>
    <property type="match status" value="1"/>
</dbReference>
<dbReference type="SUPFAM" id="SSF81383">
    <property type="entry name" value="F-box domain"/>
    <property type="match status" value="1"/>
</dbReference>
<keyword evidence="1" id="KW-0732">Signal</keyword>
<proteinExistence type="predicted"/>
<dbReference type="EMBL" id="CAXLJM020000092">
    <property type="protein sequence ID" value="CAL8132580.1"/>
    <property type="molecule type" value="Genomic_DNA"/>
</dbReference>
<dbReference type="Proteomes" id="UP001642540">
    <property type="component" value="Unassembled WGS sequence"/>
</dbReference>
<evidence type="ECO:0000313" key="3">
    <source>
        <dbReference type="EMBL" id="CAL8132580.1"/>
    </source>
</evidence>
<dbReference type="InterPro" id="IPR036047">
    <property type="entry name" value="F-box-like_dom_sf"/>
</dbReference>
<feature type="chain" id="PRO_5045747036" description="F-box domain-containing protein" evidence="1">
    <location>
        <begin position="20"/>
        <end position="446"/>
    </location>
</feature>
<name>A0ABP1RPR8_9HEXA</name>
<organism evidence="3 4">
    <name type="scientific">Orchesella dallaii</name>
    <dbReference type="NCBI Taxonomy" id="48710"/>
    <lineage>
        <taxon>Eukaryota</taxon>
        <taxon>Metazoa</taxon>
        <taxon>Ecdysozoa</taxon>
        <taxon>Arthropoda</taxon>
        <taxon>Hexapoda</taxon>
        <taxon>Collembola</taxon>
        <taxon>Entomobryomorpha</taxon>
        <taxon>Entomobryoidea</taxon>
        <taxon>Orchesellidae</taxon>
        <taxon>Orchesellinae</taxon>
        <taxon>Orchesella</taxon>
    </lineage>
</organism>
<comment type="caution">
    <text evidence="3">The sequence shown here is derived from an EMBL/GenBank/DDBJ whole genome shotgun (WGS) entry which is preliminary data.</text>
</comment>
<keyword evidence="4" id="KW-1185">Reference proteome</keyword>
<dbReference type="SMART" id="SM00256">
    <property type="entry name" value="FBOX"/>
    <property type="match status" value="1"/>
</dbReference>
<evidence type="ECO:0000256" key="1">
    <source>
        <dbReference type="SAM" id="SignalP"/>
    </source>
</evidence>
<feature type="signal peptide" evidence="1">
    <location>
        <begin position="1"/>
        <end position="19"/>
    </location>
</feature>